<dbReference type="Pfam" id="PF01781">
    <property type="entry name" value="Ribosomal_L38e"/>
    <property type="match status" value="2"/>
</dbReference>
<dbReference type="Proteomes" id="UP000479710">
    <property type="component" value="Unassembled WGS sequence"/>
</dbReference>
<dbReference type="AlphaFoldDB" id="A0A6G1CLS8"/>
<dbReference type="PANTHER" id="PTHR10965">
    <property type="entry name" value="60S RIBOSOMAL PROTEIN L38"/>
    <property type="match status" value="1"/>
</dbReference>
<name>A0A6G1CLS8_9ORYZ</name>
<dbReference type="InterPro" id="IPR038464">
    <property type="entry name" value="Ribosomal_eL38_sf"/>
</dbReference>
<reference evidence="5 6" key="1">
    <citation type="submission" date="2019-11" db="EMBL/GenBank/DDBJ databases">
        <title>Whole genome sequence of Oryza granulata.</title>
        <authorList>
            <person name="Li W."/>
        </authorList>
    </citation>
    <scope>NUCLEOTIDE SEQUENCE [LARGE SCALE GENOMIC DNA]</scope>
    <source>
        <strain evidence="6">cv. Menghai</strain>
        <tissue evidence="5">Leaf</tissue>
    </source>
</reference>
<keyword evidence="2 4" id="KW-0689">Ribosomal protein</keyword>
<evidence type="ECO:0000256" key="4">
    <source>
        <dbReference type="RuleBase" id="RU003445"/>
    </source>
</evidence>
<dbReference type="GO" id="GO:0006412">
    <property type="term" value="P:translation"/>
    <property type="evidence" value="ECO:0007669"/>
    <property type="project" value="InterPro"/>
</dbReference>
<evidence type="ECO:0000313" key="5">
    <source>
        <dbReference type="EMBL" id="KAF0901106.1"/>
    </source>
</evidence>
<accession>A0A6G1CLS8</accession>
<keyword evidence="3 4" id="KW-0687">Ribonucleoprotein</keyword>
<organism evidence="5 6">
    <name type="scientific">Oryza meyeriana var. granulata</name>
    <dbReference type="NCBI Taxonomy" id="110450"/>
    <lineage>
        <taxon>Eukaryota</taxon>
        <taxon>Viridiplantae</taxon>
        <taxon>Streptophyta</taxon>
        <taxon>Embryophyta</taxon>
        <taxon>Tracheophyta</taxon>
        <taxon>Spermatophyta</taxon>
        <taxon>Magnoliopsida</taxon>
        <taxon>Liliopsida</taxon>
        <taxon>Poales</taxon>
        <taxon>Poaceae</taxon>
        <taxon>BOP clade</taxon>
        <taxon>Oryzoideae</taxon>
        <taxon>Oryzeae</taxon>
        <taxon>Oryzinae</taxon>
        <taxon>Oryza</taxon>
        <taxon>Oryza meyeriana</taxon>
    </lineage>
</organism>
<evidence type="ECO:0000256" key="1">
    <source>
        <dbReference type="ARBA" id="ARBA00007803"/>
    </source>
</evidence>
<dbReference type="InterPro" id="IPR002675">
    <property type="entry name" value="Ribosomal_eL38"/>
</dbReference>
<gene>
    <name evidence="5" type="ORF">E2562_037964</name>
</gene>
<dbReference type="Gene3D" id="3.30.720.90">
    <property type="match status" value="2"/>
</dbReference>
<dbReference type="GO" id="GO:0022618">
    <property type="term" value="P:protein-RNA complex assembly"/>
    <property type="evidence" value="ECO:0007669"/>
    <property type="project" value="TreeGrafter"/>
</dbReference>
<evidence type="ECO:0000256" key="2">
    <source>
        <dbReference type="ARBA" id="ARBA00022980"/>
    </source>
</evidence>
<evidence type="ECO:0000313" key="6">
    <source>
        <dbReference type="Proteomes" id="UP000479710"/>
    </source>
</evidence>
<dbReference type="PANTHER" id="PTHR10965:SF0">
    <property type="entry name" value="LARGE RIBOSOMAL SUBUNIT PROTEIN EL38"/>
    <property type="match status" value="1"/>
</dbReference>
<dbReference type="OrthoDB" id="10258478at2759"/>
<dbReference type="EMBL" id="SPHZ02000009">
    <property type="protein sequence ID" value="KAF0901107.1"/>
    <property type="molecule type" value="Genomic_DNA"/>
</dbReference>
<sequence>MWGAYCGRYGIWVHLARCTSRGTTEESLHEWGCHVMLMSAKDEKKPKQIHEIKDFLLTARWKDAHSVKIKKSKDVVKFKFLARSSPAPAKASSEDKCCGRTDDVSVRFERPGGIPSHCGEEGCPLVKIKRSKDVVKFKVHCSKYLYALDVFDAEKANKLEQSLPAVDDLAFIDPGLSVHEV</sequence>
<proteinExistence type="inferred from homology"/>
<dbReference type="EMBL" id="SPHZ02000009">
    <property type="protein sequence ID" value="KAF0901106.1"/>
    <property type="molecule type" value="Genomic_DNA"/>
</dbReference>
<comment type="caution">
    <text evidence="5">The sequence shown here is derived from an EMBL/GenBank/DDBJ whole genome shotgun (WGS) entry which is preliminary data.</text>
</comment>
<evidence type="ECO:0000256" key="3">
    <source>
        <dbReference type="ARBA" id="ARBA00023274"/>
    </source>
</evidence>
<comment type="similarity">
    <text evidence="1 4">Belongs to the eukaryotic ribosomal protein eL38 family.</text>
</comment>
<keyword evidence="6" id="KW-1185">Reference proteome</keyword>
<protein>
    <submittedName>
        <fullName evidence="5">Uncharacterized protein</fullName>
    </submittedName>
</protein>
<dbReference type="GO" id="GO:0003735">
    <property type="term" value="F:structural constituent of ribosome"/>
    <property type="evidence" value="ECO:0007669"/>
    <property type="project" value="InterPro"/>
</dbReference>
<dbReference type="GO" id="GO:0022625">
    <property type="term" value="C:cytosolic large ribosomal subunit"/>
    <property type="evidence" value="ECO:0007669"/>
    <property type="project" value="TreeGrafter"/>
</dbReference>